<dbReference type="OrthoDB" id="423498at2759"/>
<evidence type="ECO:0000313" key="2">
    <source>
        <dbReference type="EMBL" id="RDW90057.1"/>
    </source>
</evidence>
<name>A0A3D8SUR0_9EURO</name>
<dbReference type="Proteomes" id="UP000256690">
    <property type="component" value="Unassembled WGS sequence"/>
</dbReference>
<accession>A0A3D8SUR0</accession>
<dbReference type="EMBL" id="PVWQ01000002">
    <property type="protein sequence ID" value="RDW90057.1"/>
    <property type="molecule type" value="Genomic_DNA"/>
</dbReference>
<organism evidence="2 3">
    <name type="scientific">Aspergillus mulundensis</name>
    <dbReference type="NCBI Taxonomy" id="1810919"/>
    <lineage>
        <taxon>Eukaryota</taxon>
        <taxon>Fungi</taxon>
        <taxon>Dikarya</taxon>
        <taxon>Ascomycota</taxon>
        <taxon>Pezizomycotina</taxon>
        <taxon>Eurotiomycetes</taxon>
        <taxon>Eurotiomycetidae</taxon>
        <taxon>Eurotiales</taxon>
        <taxon>Aspergillaceae</taxon>
        <taxon>Aspergillus</taxon>
        <taxon>Aspergillus subgen. Nidulantes</taxon>
    </lineage>
</organism>
<proteinExistence type="predicted"/>
<comment type="caution">
    <text evidence="2">The sequence shown here is derived from an EMBL/GenBank/DDBJ whole genome shotgun (WGS) entry which is preliminary data.</text>
</comment>
<protein>
    <recommendedName>
        <fullName evidence="1">SMP-30/Gluconolactonase/LRE-like region domain-containing protein</fullName>
    </recommendedName>
</protein>
<dbReference type="PANTHER" id="PTHR47064">
    <property type="entry name" value="PUTATIVE (AFU_ORTHOLOGUE AFUA_1G08990)-RELATED"/>
    <property type="match status" value="1"/>
</dbReference>
<feature type="domain" description="SMP-30/Gluconolactonase/LRE-like region" evidence="1">
    <location>
        <begin position="126"/>
        <end position="331"/>
    </location>
</feature>
<dbReference type="Gene3D" id="2.120.10.30">
    <property type="entry name" value="TolB, C-terminal domain"/>
    <property type="match status" value="1"/>
</dbReference>
<sequence length="357" mass="38836">MHSKLFIPPDTTVATLSNRPFHVYDEEFLDIIGPNPSLTLIAQTAKDPLFHEAVTWSRATNEIFFVQNAGARDAGTGLNKSAIVQKISLEQAEAVANLTNATGLVDVVTVNPTQLIPNPNGATNFRGKLIFTAEGQGEDIAPGLFVMDPREPYATKPLLNNFFGRQFNSLNDVNVHPVNKDVYFTDTIYGYVQDFRPAPGLQDQVYRFNPDTGAVSVVADGFVHPNGLTFSPDGKYAYIADTGIAYGFYGTNLTEPASIYRFDVLEDGTFENRKTFAFISAGNPDGIHCDTNGNVYAACKDGVQVFNPSGKLIGKIWLGTQSANFNFAGKGRMVIAAETELFYATLKADGGFVESEL</sequence>
<reference evidence="2 3" key="1">
    <citation type="journal article" date="2018" name="IMA Fungus">
        <title>IMA Genome-F 9: Draft genome sequence of Annulohypoxylon stygium, Aspergillus mulundensis, Berkeleyomyces basicola (syn. Thielaviopsis basicola), Ceratocystis smalleyi, two Cercospora beticola strains, Coleophoma cylindrospora, Fusarium fracticaudum, Phialophora cf. hyalina, and Morchella septimelata.</title>
        <authorList>
            <person name="Wingfield B.D."/>
            <person name="Bills G.F."/>
            <person name="Dong Y."/>
            <person name="Huang W."/>
            <person name="Nel W.J."/>
            <person name="Swalarsk-Parry B.S."/>
            <person name="Vaghefi N."/>
            <person name="Wilken P.M."/>
            <person name="An Z."/>
            <person name="de Beer Z.W."/>
            <person name="De Vos L."/>
            <person name="Chen L."/>
            <person name="Duong T.A."/>
            <person name="Gao Y."/>
            <person name="Hammerbacher A."/>
            <person name="Kikkert J.R."/>
            <person name="Li Y."/>
            <person name="Li H."/>
            <person name="Li K."/>
            <person name="Li Q."/>
            <person name="Liu X."/>
            <person name="Ma X."/>
            <person name="Naidoo K."/>
            <person name="Pethybridge S.J."/>
            <person name="Sun J."/>
            <person name="Steenkamp E.T."/>
            <person name="van der Nest M.A."/>
            <person name="van Wyk S."/>
            <person name="Wingfield M.J."/>
            <person name="Xiong C."/>
            <person name="Yue Q."/>
            <person name="Zhang X."/>
        </authorList>
    </citation>
    <scope>NUCLEOTIDE SEQUENCE [LARGE SCALE GENOMIC DNA]</scope>
    <source>
        <strain evidence="2 3">DSM 5745</strain>
    </source>
</reference>
<dbReference type="RefSeq" id="XP_026607011.1">
    <property type="nucleotide sequence ID" value="XM_026743848.1"/>
</dbReference>
<evidence type="ECO:0000313" key="3">
    <source>
        <dbReference type="Proteomes" id="UP000256690"/>
    </source>
</evidence>
<dbReference type="STRING" id="1810919.A0A3D8SUR0"/>
<dbReference type="AlphaFoldDB" id="A0A3D8SUR0"/>
<evidence type="ECO:0000259" key="1">
    <source>
        <dbReference type="Pfam" id="PF08450"/>
    </source>
</evidence>
<keyword evidence="3" id="KW-1185">Reference proteome</keyword>
<gene>
    <name evidence="2" type="ORF">DSM5745_01832</name>
</gene>
<dbReference type="PANTHER" id="PTHR47064:SF2">
    <property type="entry name" value="SMP-30_GLUCONOLACTONASE_LRE-LIKE REGION DOMAIN-CONTAINING PROTEIN-RELATED"/>
    <property type="match status" value="1"/>
</dbReference>
<dbReference type="SUPFAM" id="SSF63829">
    <property type="entry name" value="Calcium-dependent phosphotriesterase"/>
    <property type="match status" value="1"/>
</dbReference>
<dbReference type="InterPro" id="IPR013658">
    <property type="entry name" value="SGL"/>
</dbReference>
<dbReference type="InterPro" id="IPR052988">
    <property type="entry name" value="Oryzine_lactonohydrolase"/>
</dbReference>
<dbReference type="Pfam" id="PF08450">
    <property type="entry name" value="SGL"/>
    <property type="match status" value="1"/>
</dbReference>
<dbReference type="GeneID" id="38112202"/>
<dbReference type="InterPro" id="IPR011042">
    <property type="entry name" value="6-blade_b-propeller_TolB-like"/>
</dbReference>